<dbReference type="RefSeq" id="WP_284282467.1">
    <property type="nucleotide sequence ID" value="NZ_BSOJ01000032.1"/>
</dbReference>
<keyword evidence="5" id="KW-0813">Transport</keyword>
<keyword evidence="3 5" id="KW-1133">Transmembrane helix</keyword>
<keyword evidence="5" id="KW-0406">Ion transport</keyword>
<sequence>MAFLHDPTTLFLFKLLATLLLLASGFFVNRALSWSLRRLHPNRPDKARSQLVFVKNLVRLVVFVCLVIVWASQISGALLSVAAIAGALIITGKEFVLSLFGYVNISLAKPFRIGDYIEIGVQNGRVIDIDLLTTKLFEIGPSGKYTGRRLAVPNSMVFTHTVKHSSMLGHFSLYQIEIILPFTADTKRAEEVALKVAKAVADEWVEAADRYFDMIEVADFVDLPSAHPAVFWQAYNELAHKMIIRMACPLDKRGDAEQAVYRGFWQEFGPVR</sequence>
<dbReference type="InterPro" id="IPR045275">
    <property type="entry name" value="MscS_archaea/bacteria_type"/>
</dbReference>
<feature type="domain" description="Mechanosensitive ion channel MscS" evidence="6">
    <location>
        <begin position="96"/>
        <end position="162"/>
    </location>
</feature>
<comment type="subunit">
    <text evidence="5">Homoheptamer.</text>
</comment>
<evidence type="ECO:0000259" key="6">
    <source>
        <dbReference type="Pfam" id="PF00924"/>
    </source>
</evidence>
<feature type="transmembrane region" description="Helical" evidence="5">
    <location>
        <begin position="77"/>
        <end position="103"/>
    </location>
</feature>
<evidence type="ECO:0000256" key="4">
    <source>
        <dbReference type="ARBA" id="ARBA00023136"/>
    </source>
</evidence>
<comment type="caution">
    <text evidence="5">Lacks conserved residue(s) required for the propagation of feature annotation.</text>
</comment>
<dbReference type="Gene3D" id="2.30.30.60">
    <property type="match status" value="1"/>
</dbReference>
<dbReference type="Pfam" id="PF00924">
    <property type="entry name" value="MS_channel_2nd"/>
    <property type="match status" value="1"/>
</dbReference>
<comment type="similarity">
    <text evidence="5">Belongs to the MscS (TC 1.A.23) family.</text>
</comment>
<evidence type="ECO:0000256" key="2">
    <source>
        <dbReference type="ARBA" id="ARBA00022692"/>
    </source>
</evidence>
<dbReference type="PANTHER" id="PTHR30221">
    <property type="entry name" value="SMALL-CONDUCTANCE MECHANOSENSITIVE CHANNEL"/>
    <property type="match status" value="1"/>
</dbReference>
<comment type="function">
    <text evidence="5">Mechanosensitive channel that participates in the regulation of osmotic pressure changes within the cell, opening in response to stretch forces in the membrane lipid bilayer, without the need for other proteins. Contributes to normal resistance to hypoosmotic shock. Forms an ion channel of 1.0 nanosiemens conductance with a slight preference for anions.</text>
</comment>
<dbReference type="EMBL" id="BSOJ01000032">
    <property type="protein sequence ID" value="GLR27629.1"/>
    <property type="molecule type" value="Genomic_DNA"/>
</dbReference>
<feature type="transmembrane region" description="Helical" evidence="5">
    <location>
        <begin position="12"/>
        <end position="32"/>
    </location>
</feature>
<evidence type="ECO:0000313" key="7">
    <source>
        <dbReference type="EMBL" id="GLR27629.1"/>
    </source>
</evidence>
<dbReference type="InterPro" id="IPR006685">
    <property type="entry name" value="MscS_channel_2nd"/>
</dbReference>
<evidence type="ECO:0000256" key="5">
    <source>
        <dbReference type="RuleBase" id="RU369025"/>
    </source>
</evidence>
<dbReference type="PANTHER" id="PTHR30221:SF8">
    <property type="entry name" value="SMALL-CONDUCTANCE MECHANOSENSITIVE CHANNEL"/>
    <property type="match status" value="1"/>
</dbReference>
<evidence type="ECO:0000313" key="8">
    <source>
        <dbReference type="Proteomes" id="UP001156664"/>
    </source>
</evidence>
<gene>
    <name evidence="7" type="ORF">GCM10007875_27200</name>
</gene>
<dbReference type="InterPro" id="IPR023408">
    <property type="entry name" value="MscS_beta-dom_sf"/>
</dbReference>
<dbReference type="SUPFAM" id="SSF50182">
    <property type="entry name" value="Sm-like ribonucleoproteins"/>
    <property type="match status" value="1"/>
</dbReference>
<dbReference type="InterPro" id="IPR010920">
    <property type="entry name" value="LSM_dom_sf"/>
</dbReference>
<keyword evidence="5" id="KW-0407">Ion channel</keyword>
<organism evidence="7 8">
    <name type="scientific">Limnobacter litoralis</name>
    <dbReference type="NCBI Taxonomy" id="481366"/>
    <lineage>
        <taxon>Bacteria</taxon>
        <taxon>Pseudomonadati</taxon>
        <taxon>Pseudomonadota</taxon>
        <taxon>Betaproteobacteria</taxon>
        <taxon>Burkholderiales</taxon>
        <taxon>Burkholderiaceae</taxon>
        <taxon>Limnobacter</taxon>
    </lineage>
</organism>
<evidence type="ECO:0000256" key="1">
    <source>
        <dbReference type="ARBA" id="ARBA00004370"/>
    </source>
</evidence>
<comment type="subcellular location">
    <subcellularLocation>
        <location evidence="5">Cell inner membrane</location>
        <topology evidence="5">Multi-pass membrane protein</topology>
    </subcellularLocation>
    <subcellularLocation>
        <location evidence="1">Membrane</location>
    </subcellularLocation>
</comment>
<dbReference type="Proteomes" id="UP001156664">
    <property type="component" value="Unassembled WGS sequence"/>
</dbReference>
<keyword evidence="5" id="KW-0997">Cell inner membrane</keyword>
<keyword evidence="8" id="KW-1185">Reference proteome</keyword>
<keyword evidence="2 5" id="KW-0812">Transmembrane</keyword>
<keyword evidence="4 5" id="KW-0472">Membrane</keyword>
<name>A0ABQ5YU09_9BURK</name>
<keyword evidence="5" id="KW-1003">Cell membrane</keyword>
<feature type="transmembrane region" description="Helical" evidence="5">
    <location>
        <begin position="53"/>
        <end position="71"/>
    </location>
</feature>
<proteinExistence type="inferred from homology"/>
<comment type="caution">
    <text evidence="7">The sequence shown here is derived from an EMBL/GenBank/DDBJ whole genome shotgun (WGS) entry which is preliminary data.</text>
</comment>
<evidence type="ECO:0000256" key="3">
    <source>
        <dbReference type="ARBA" id="ARBA00022989"/>
    </source>
</evidence>
<accession>A0ABQ5YU09</accession>
<protein>
    <recommendedName>
        <fullName evidence="5">Small-conductance mechanosensitive channel</fullName>
    </recommendedName>
</protein>
<reference evidence="8" key="1">
    <citation type="journal article" date="2019" name="Int. J. Syst. Evol. Microbiol.">
        <title>The Global Catalogue of Microorganisms (GCM) 10K type strain sequencing project: providing services to taxonomists for standard genome sequencing and annotation.</title>
        <authorList>
            <consortium name="The Broad Institute Genomics Platform"/>
            <consortium name="The Broad Institute Genome Sequencing Center for Infectious Disease"/>
            <person name="Wu L."/>
            <person name="Ma J."/>
        </authorList>
    </citation>
    <scope>NUCLEOTIDE SEQUENCE [LARGE SCALE GENOMIC DNA]</scope>
    <source>
        <strain evidence="8">NBRC 105857</strain>
    </source>
</reference>